<evidence type="ECO:0000313" key="2">
    <source>
        <dbReference type="EMBL" id="KAF1951971.1"/>
    </source>
</evidence>
<evidence type="ECO:0000256" key="1">
    <source>
        <dbReference type="SAM" id="MobiDB-lite"/>
    </source>
</evidence>
<dbReference type="Proteomes" id="UP000800035">
    <property type="component" value="Unassembled WGS sequence"/>
</dbReference>
<organism evidence="2 3">
    <name type="scientific">Byssothecium circinans</name>
    <dbReference type="NCBI Taxonomy" id="147558"/>
    <lineage>
        <taxon>Eukaryota</taxon>
        <taxon>Fungi</taxon>
        <taxon>Dikarya</taxon>
        <taxon>Ascomycota</taxon>
        <taxon>Pezizomycotina</taxon>
        <taxon>Dothideomycetes</taxon>
        <taxon>Pleosporomycetidae</taxon>
        <taxon>Pleosporales</taxon>
        <taxon>Massarineae</taxon>
        <taxon>Massarinaceae</taxon>
        <taxon>Byssothecium</taxon>
    </lineage>
</organism>
<protein>
    <submittedName>
        <fullName evidence="2">Uncharacterized protein</fullName>
    </submittedName>
</protein>
<dbReference type="AlphaFoldDB" id="A0A6A5TH85"/>
<proteinExistence type="predicted"/>
<gene>
    <name evidence="2" type="ORF">CC80DRAFT_495620</name>
</gene>
<dbReference type="EMBL" id="ML977013">
    <property type="protein sequence ID" value="KAF1951971.1"/>
    <property type="molecule type" value="Genomic_DNA"/>
</dbReference>
<reference evidence="2" key="1">
    <citation type="journal article" date="2020" name="Stud. Mycol.">
        <title>101 Dothideomycetes genomes: a test case for predicting lifestyles and emergence of pathogens.</title>
        <authorList>
            <person name="Haridas S."/>
            <person name="Albert R."/>
            <person name="Binder M."/>
            <person name="Bloem J."/>
            <person name="Labutti K."/>
            <person name="Salamov A."/>
            <person name="Andreopoulos B."/>
            <person name="Baker S."/>
            <person name="Barry K."/>
            <person name="Bills G."/>
            <person name="Bluhm B."/>
            <person name="Cannon C."/>
            <person name="Castanera R."/>
            <person name="Culley D."/>
            <person name="Daum C."/>
            <person name="Ezra D."/>
            <person name="Gonzalez J."/>
            <person name="Henrissat B."/>
            <person name="Kuo A."/>
            <person name="Liang C."/>
            <person name="Lipzen A."/>
            <person name="Lutzoni F."/>
            <person name="Magnuson J."/>
            <person name="Mondo S."/>
            <person name="Nolan M."/>
            <person name="Ohm R."/>
            <person name="Pangilinan J."/>
            <person name="Park H.-J."/>
            <person name="Ramirez L."/>
            <person name="Alfaro M."/>
            <person name="Sun H."/>
            <person name="Tritt A."/>
            <person name="Yoshinaga Y."/>
            <person name="Zwiers L.-H."/>
            <person name="Turgeon B."/>
            <person name="Goodwin S."/>
            <person name="Spatafora J."/>
            <person name="Crous P."/>
            <person name="Grigoriev I."/>
        </authorList>
    </citation>
    <scope>NUCLEOTIDE SEQUENCE</scope>
    <source>
        <strain evidence="2">CBS 675.92</strain>
    </source>
</reference>
<keyword evidence="3" id="KW-1185">Reference proteome</keyword>
<evidence type="ECO:0000313" key="3">
    <source>
        <dbReference type="Proteomes" id="UP000800035"/>
    </source>
</evidence>
<sequence length="306" mass="33343">MCRHYNLPNPLTEYLYHGHPHVVRDLSTLSITLGPYEAYYAHDKTTASWANLPPNLEKALLGRLVSQDGSKTVWKNGGRDAPSFVSLGADGSYFMRTVAGGGSWDLKSKEKEEGMNGTNKFLEESRDFTGVAGLYLFPHNPASYILLLTSGKAFSNLPEYTWADYNKMAPHLPRLKQSASPIPCVPSQPSQPAPQQQQQYQRQPSHAPPAPGCCPNAPTTASHNCCPQTPQNGSLVVGLPPSYVNPLNNRFYNIGYGVGYGQPVHVIQPQPAMANPQVGPRYYTFDPAQGPVQVAPPGGPAPVVYR</sequence>
<accession>A0A6A5TH85</accession>
<feature type="region of interest" description="Disordered" evidence="1">
    <location>
        <begin position="176"/>
        <end position="214"/>
    </location>
</feature>
<name>A0A6A5TH85_9PLEO</name>
<dbReference type="OrthoDB" id="4354287at2759"/>
<feature type="compositionally biased region" description="Low complexity" evidence="1">
    <location>
        <begin position="193"/>
        <end position="205"/>
    </location>
</feature>
<feature type="compositionally biased region" description="Pro residues" evidence="1">
    <location>
        <begin position="183"/>
        <end position="192"/>
    </location>
</feature>